<accession>A0A290MPD3</accession>
<dbReference type="AlphaFoldDB" id="A0A290MPD3"/>
<evidence type="ECO:0000313" key="1">
    <source>
        <dbReference type="EMBL" id="ATC33917.1"/>
    </source>
</evidence>
<evidence type="ECO:0000313" key="2">
    <source>
        <dbReference type="Proteomes" id="UP000217311"/>
    </source>
</evidence>
<protein>
    <submittedName>
        <fullName evidence="1">Uncharacterized protein</fullName>
    </submittedName>
</protein>
<reference evidence="2" key="1">
    <citation type="submission" date="2017-09" db="EMBL/GenBank/DDBJ databases">
        <title>Genome evolution observed in wild isolates of Caulobacter crescentus.</title>
        <authorList>
            <person name="Ely B."/>
            <person name="Wilson K."/>
            <person name="Scott D."/>
        </authorList>
    </citation>
    <scope>NUCLEOTIDE SEQUENCE [LARGE SCALE GENOMIC DNA]</scope>
    <source>
        <strain evidence="2">CB13b1a</strain>
    </source>
</reference>
<proteinExistence type="predicted"/>
<gene>
    <name evidence="1" type="ORF">CA606_17165</name>
</gene>
<name>A0A290MPD3_CAUVI</name>
<dbReference type="RefSeq" id="WP_096053277.1">
    <property type="nucleotide sequence ID" value="NZ_CP023315.3"/>
</dbReference>
<dbReference type="EMBL" id="CP023315">
    <property type="protein sequence ID" value="ATC33917.1"/>
    <property type="molecule type" value="Genomic_DNA"/>
</dbReference>
<sequence length="85" mass="8852">MTLSPLSGAVLRILAWSLLMAGGVAGIVLPHPVTTALWTAATKLFAKAGDVGMVARLSTATKFGPRIRRGLTRDPGPMPTRLSLA</sequence>
<dbReference type="Proteomes" id="UP000217311">
    <property type="component" value="Chromosome"/>
</dbReference>
<organism evidence="1 2">
    <name type="scientific">Caulobacter vibrioides</name>
    <name type="common">Caulobacter crescentus</name>
    <dbReference type="NCBI Taxonomy" id="155892"/>
    <lineage>
        <taxon>Bacteria</taxon>
        <taxon>Pseudomonadati</taxon>
        <taxon>Pseudomonadota</taxon>
        <taxon>Alphaproteobacteria</taxon>
        <taxon>Caulobacterales</taxon>
        <taxon>Caulobacteraceae</taxon>
        <taxon>Caulobacter</taxon>
    </lineage>
</organism>